<organism evidence="1 2">
    <name type="scientific">Vibrio parahaemolyticus</name>
    <dbReference type="NCBI Taxonomy" id="670"/>
    <lineage>
        <taxon>Bacteria</taxon>
        <taxon>Pseudomonadati</taxon>
        <taxon>Pseudomonadota</taxon>
        <taxon>Gammaproteobacteria</taxon>
        <taxon>Vibrionales</taxon>
        <taxon>Vibrionaceae</taxon>
        <taxon>Vibrio</taxon>
    </lineage>
</organism>
<accession>A0AA47JMY8</accession>
<evidence type="ECO:0000313" key="2">
    <source>
        <dbReference type="Proteomes" id="UP001156560"/>
    </source>
</evidence>
<sequence>MKLEVIINNYTIICSRLFGYVGKNNVGLVEGKFISITYEKVINDSIYMDSDIAFILGTNSDIDTRHNIVEILSCLSEEGHRGSSLSKVISIGKFLLGKKFNEPRLKEMKQFRGKTVSTYEWDVSGQSLIIEQTNEPDSLLSSFKLI</sequence>
<gene>
    <name evidence="1" type="ORF">O1Q84_25905</name>
</gene>
<proteinExistence type="predicted"/>
<keyword evidence="1" id="KW-0614">Plasmid</keyword>
<protein>
    <submittedName>
        <fullName evidence="1">Uncharacterized protein</fullName>
    </submittedName>
</protein>
<dbReference type="AlphaFoldDB" id="A0AA47JMY8"/>
<dbReference type="Proteomes" id="UP001156560">
    <property type="component" value="Plasmid pHLA"/>
</dbReference>
<dbReference type="EMBL" id="CP114196">
    <property type="protein sequence ID" value="WAT93759.1"/>
    <property type="molecule type" value="Genomic_DNA"/>
</dbReference>
<geneLocation type="plasmid" evidence="1 2">
    <name>pHLA</name>
</geneLocation>
<name>A0AA47JMY8_VIBPH</name>
<dbReference type="RefSeq" id="WP_086484009.1">
    <property type="nucleotide sequence ID" value="NZ_CP114196.1"/>
</dbReference>
<evidence type="ECO:0000313" key="1">
    <source>
        <dbReference type="EMBL" id="WAT93759.1"/>
    </source>
</evidence>
<reference evidence="1" key="1">
    <citation type="submission" date="2022-12" db="EMBL/GenBank/DDBJ databases">
        <title>Vibrio parahaemolyticus become highly virulent by producing novel Tc toxins.</title>
        <authorList>
            <person name="Yang F."/>
            <person name="You Y."/>
            <person name="Lai Q."/>
            <person name="Xu L."/>
            <person name="Li F."/>
        </authorList>
    </citation>
    <scope>NUCLEOTIDE SEQUENCE</scope>
    <source>
        <strain evidence="1">Vp-HL-202005</strain>
        <plasmid evidence="1">pHLA</plasmid>
    </source>
</reference>